<keyword evidence="11" id="KW-1185">Reference proteome</keyword>
<dbReference type="Proteomes" id="UP000654604">
    <property type="component" value="Unassembled WGS sequence"/>
</dbReference>
<keyword evidence="5" id="KW-0812">Transmembrane</keyword>
<dbReference type="RefSeq" id="WP_193800529.1">
    <property type="nucleotide sequence ID" value="NZ_JADEWC010000011.1"/>
</dbReference>
<comment type="similarity">
    <text evidence="2">Belongs to the outer membrane factor (OMF) (TC 1.B.17) family.</text>
</comment>
<keyword evidence="6" id="KW-0472">Membrane</keyword>
<evidence type="ECO:0000256" key="4">
    <source>
        <dbReference type="ARBA" id="ARBA00022452"/>
    </source>
</evidence>
<dbReference type="InterPro" id="IPR051906">
    <property type="entry name" value="TolC-like"/>
</dbReference>
<protein>
    <submittedName>
        <fullName evidence="10">TolC family protein</fullName>
    </submittedName>
</protein>
<dbReference type="PANTHER" id="PTHR30026:SF21">
    <property type="entry name" value="SLR1270 PROTEIN"/>
    <property type="match status" value="1"/>
</dbReference>
<dbReference type="PANTHER" id="PTHR30026">
    <property type="entry name" value="OUTER MEMBRANE PROTEIN TOLC"/>
    <property type="match status" value="1"/>
</dbReference>
<dbReference type="Gene3D" id="1.20.1600.10">
    <property type="entry name" value="Outer membrane efflux proteins (OEP)"/>
    <property type="match status" value="1"/>
</dbReference>
<keyword evidence="8" id="KW-0732">Signal</keyword>
<dbReference type="InterPro" id="IPR002048">
    <property type="entry name" value="EF_hand_dom"/>
</dbReference>
<accession>A0ABR9V3B6</accession>
<evidence type="ECO:0000313" key="10">
    <source>
        <dbReference type="EMBL" id="MBE9222368.1"/>
    </source>
</evidence>
<evidence type="ECO:0000256" key="3">
    <source>
        <dbReference type="ARBA" id="ARBA00022448"/>
    </source>
</evidence>
<feature type="chain" id="PRO_5045245338" evidence="8">
    <location>
        <begin position="27"/>
        <end position="476"/>
    </location>
</feature>
<sequence length="476" mass="52926">MFYKKGLNLVLSSLIFSLGWSGNISAQESNNTNEINNTSHNTREQLLRPSQPQEVRIDNLTSITLQQAIDIALENNRDLQRVNLELQRSRESLRAAQAQKRVFVDGTADITETGNPSQDFLGNTNTFGAGAGVEVGYRLSTGGRITATINRAQQEIRVSELEVDRITQDTIFDVSTAYYQLQNNDAQVNIAQAAVEDFTQTLRDAQLLERAGLGTRFDVLQAEVDLANANQALTRAMADQKNARRELARIIGVPETVEYSSADEVEERGEWDLSLEESIVLAYANREELDQILALREINKQDREIALSQRRPQVNLFANYNFNTAFADSRPLGITGYSDSYNIGARLQWRFVDGGESAANAQQEEISATIEESNFDDRKSAIRLEVETAFNDLMANKDNIATTEQAAITATESLRLARLRFQAGVGTQTDVINAQRALTEARGNFLQAIIGYNQSLNRLQRAVGEYDLDGDGEIGE</sequence>
<comment type="caution">
    <text evidence="10">The sequence shown here is derived from an EMBL/GenBank/DDBJ whole genome shotgun (WGS) entry which is preliminary data.</text>
</comment>
<evidence type="ECO:0000259" key="9">
    <source>
        <dbReference type="PROSITE" id="PS50222"/>
    </source>
</evidence>
<keyword evidence="7" id="KW-0998">Cell outer membrane</keyword>
<name>A0ABR9V3B6_9CHRO</name>
<reference evidence="10 11" key="1">
    <citation type="submission" date="2020-10" db="EMBL/GenBank/DDBJ databases">
        <authorList>
            <person name="Castelo-Branco R."/>
            <person name="Eusebio N."/>
            <person name="Adriana R."/>
            <person name="Vieira A."/>
            <person name="Brugerolle De Fraissinette N."/>
            <person name="Rezende De Castro R."/>
            <person name="Schneider M.P."/>
            <person name="Vasconcelos V."/>
            <person name="Leao P.N."/>
        </authorList>
    </citation>
    <scope>NUCLEOTIDE SEQUENCE [LARGE SCALE GENOMIC DNA]</scope>
    <source>
        <strain evidence="10 11">LEGE 03274</strain>
    </source>
</reference>
<comment type="subcellular location">
    <subcellularLocation>
        <location evidence="1">Cell outer membrane</location>
    </subcellularLocation>
</comment>
<dbReference type="SUPFAM" id="SSF56954">
    <property type="entry name" value="Outer membrane efflux proteins (OEP)"/>
    <property type="match status" value="1"/>
</dbReference>
<evidence type="ECO:0000256" key="5">
    <source>
        <dbReference type="ARBA" id="ARBA00022692"/>
    </source>
</evidence>
<evidence type="ECO:0000256" key="7">
    <source>
        <dbReference type="ARBA" id="ARBA00023237"/>
    </source>
</evidence>
<evidence type="ECO:0000256" key="6">
    <source>
        <dbReference type="ARBA" id="ARBA00023136"/>
    </source>
</evidence>
<keyword evidence="3" id="KW-0813">Transport</keyword>
<evidence type="ECO:0000313" key="11">
    <source>
        <dbReference type="Proteomes" id="UP000654604"/>
    </source>
</evidence>
<feature type="domain" description="EF-hand" evidence="9">
    <location>
        <begin position="454"/>
        <end position="476"/>
    </location>
</feature>
<proteinExistence type="inferred from homology"/>
<gene>
    <name evidence="10" type="ORF">IQ215_06625</name>
</gene>
<organism evidence="10 11">
    <name type="scientific">Cyanobacterium stanieri LEGE 03274</name>
    <dbReference type="NCBI Taxonomy" id="1828756"/>
    <lineage>
        <taxon>Bacteria</taxon>
        <taxon>Bacillati</taxon>
        <taxon>Cyanobacteriota</taxon>
        <taxon>Cyanophyceae</taxon>
        <taxon>Oscillatoriophycideae</taxon>
        <taxon>Chroococcales</taxon>
        <taxon>Geminocystaceae</taxon>
        <taxon>Cyanobacterium</taxon>
    </lineage>
</organism>
<evidence type="ECO:0000256" key="8">
    <source>
        <dbReference type="SAM" id="SignalP"/>
    </source>
</evidence>
<keyword evidence="4" id="KW-1134">Transmembrane beta strand</keyword>
<feature type="signal peptide" evidence="8">
    <location>
        <begin position="1"/>
        <end position="26"/>
    </location>
</feature>
<dbReference type="PROSITE" id="PS50222">
    <property type="entry name" value="EF_HAND_2"/>
    <property type="match status" value="1"/>
</dbReference>
<dbReference type="InterPro" id="IPR003423">
    <property type="entry name" value="OMP_efflux"/>
</dbReference>
<dbReference type="EMBL" id="JADEWC010000011">
    <property type="protein sequence ID" value="MBE9222368.1"/>
    <property type="molecule type" value="Genomic_DNA"/>
</dbReference>
<evidence type="ECO:0000256" key="1">
    <source>
        <dbReference type="ARBA" id="ARBA00004442"/>
    </source>
</evidence>
<evidence type="ECO:0000256" key="2">
    <source>
        <dbReference type="ARBA" id="ARBA00007613"/>
    </source>
</evidence>
<dbReference type="Pfam" id="PF02321">
    <property type="entry name" value="OEP"/>
    <property type="match status" value="2"/>
</dbReference>